<dbReference type="AlphaFoldDB" id="A0A2I1HNE1"/>
<organism evidence="2 3">
    <name type="scientific">Rhizophagus irregularis</name>
    <dbReference type="NCBI Taxonomy" id="588596"/>
    <lineage>
        <taxon>Eukaryota</taxon>
        <taxon>Fungi</taxon>
        <taxon>Fungi incertae sedis</taxon>
        <taxon>Mucoromycota</taxon>
        <taxon>Glomeromycotina</taxon>
        <taxon>Glomeromycetes</taxon>
        <taxon>Glomerales</taxon>
        <taxon>Glomeraceae</taxon>
        <taxon>Rhizophagus</taxon>
    </lineage>
</organism>
<protein>
    <submittedName>
        <fullName evidence="2">Uncharacterized protein</fullName>
    </submittedName>
</protein>
<reference evidence="2 3" key="1">
    <citation type="submission" date="2015-10" db="EMBL/GenBank/DDBJ databases">
        <title>Genome analyses suggest a sexual origin of heterokaryosis in a supposedly ancient asexual fungus.</title>
        <authorList>
            <person name="Ropars J."/>
            <person name="Sedzielewska K."/>
            <person name="Noel J."/>
            <person name="Charron P."/>
            <person name="Farinelli L."/>
            <person name="Marton T."/>
            <person name="Kruger M."/>
            <person name="Pelin A."/>
            <person name="Brachmann A."/>
            <person name="Corradi N."/>
        </authorList>
    </citation>
    <scope>NUCLEOTIDE SEQUENCE [LARGE SCALE GENOMIC DNA]</scope>
    <source>
        <strain evidence="2 3">A4</strain>
    </source>
</reference>
<sequence>MFTHLSKFDLFDTVDDNDDGSDYVYSSESSSCEETMVIKSACKLNSDEESIKELGSNSLLHDEFVKEMNNTEEDYSDESINDNNDDEPNDSDYVYNPSSSCEEIMVTKSIYKLNSDEETPSAKQTKLNEDTTSNTVVFSLNEIRDKSDNKQLLDRFCLFQPFFSKVKLFSEYEESVPASECLFNKDI</sequence>
<dbReference type="VEuPathDB" id="FungiDB:RhiirFUN_019606"/>
<evidence type="ECO:0000313" key="2">
    <source>
        <dbReference type="EMBL" id="PKY60405.1"/>
    </source>
</evidence>
<dbReference type="VEuPathDB" id="FungiDB:RhiirA1_466942"/>
<dbReference type="Proteomes" id="UP000234323">
    <property type="component" value="Unassembled WGS sequence"/>
</dbReference>
<name>A0A2I1HNE1_9GLOM</name>
<evidence type="ECO:0000313" key="3">
    <source>
        <dbReference type="Proteomes" id="UP000234323"/>
    </source>
</evidence>
<gene>
    <name evidence="2" type="ORF">RhiirA4_484070</name>
</gene>
<feature type="region of interest" description="Disordered" evidence="1">
    <location>
        <begin position="71"/>
        <end position="90"/>
    </location>
</feature>
<dbReference type="VEuPathDB" id="FungiDB:FUN_018238"/>
<proteinExistence type="predicted"/>
<keyword evidence="3" id="KW-1185">Reference proteome</keyword>
<evidence type="ECO:0000256" key="1">
    <source>
        <dbReference type="SAM" id="MobiDB-lite"/>
    </source>
</evidence>
<accession>A0A2I1HNE1</accession>
<comment type="caution">
    <text evidence="2">The sequence shown here is derived from an EMBL/GenBank/DDBJ whole genome shotgun (WGS) entry which is preliminary data.</text>
</comment>
<dbReference type="EMBL" id="LLXI01004230">
    <property type="protein sequence ID" value="PKY60405.1"/>
    <property type="molecule type" value="Genomic_DNA"/>
</dbReference>